<accession>A0AAD7DH75</accession>
<proteinExistence type="predicted"/>
<evidence type="ECO:0000313" key="2">
    <source>
        <dbReference type="EMBL" id="KAJ7691188.1"/>
    </source>
</evidence>
<protein>
    <submittedName>
        <fullName evidence="2">Uncharacterized protein</fullName>
    </submittedName>
</protein>
<reference evidence="2" key="1">
    <citation type="submission" date="2023-03" db="EMBL/GenBank/DDBJ databases">
        <title>Massive genome expansion in bonnet fungi (Mycena s.s.) driven by repeated elements and novel gene families across ecological guilds.</title>
        <authorList>
            <consortium name="Lawrence Berkeley National Laboratory"/>
            <person name="Harder C.B."/>
            <person name="Miyauchi S."/>
            <person name="Viragh M."/>
            <person name="Kuo A."/>
            <person name="Thoen E."/>
            <person name="Andreopoulos B."/>
            <person name="Lu D."/>
            <person name="Skrede I."/>
            <person name="Drula E."/>
            <person name="Henrissat B."/>
            <person name="Morin E."/>
            <person name="Kohler A."/>
            <person name="Barry K."/>
            <person name="LaButti K."/>
            <person name="Morin E."/>
            <person name="Salamov A."/>
            <person name="Lipzen A."/>
            <person name="Mereny Z."/>
            <person name="Hegedus B."/>
            <person name="Baldrian P."/>
            <person name="Stursova M."/>
            <person name="Weitz H."/>
            <person name="Taylor A."/>
            <person name="Grigoriev I.V."/>
            <person name="Nagy L.G."/>
            <person name="Martin F."/>
            <person name="Kauserud H."/>
        </authorList>
    </citation>
    <scope>NUCLEOTIDE SEQUENCE</scope>
    <source>
        <strain evidence="2">CBHHK067</strain>
    </source>
</reference>
<name>A0AAD7DH75_MYCRO</name>
<gene>
    <name evidence="2" type="ORF">B0H17DRAFT_1288061</name>
</gene>
<dbReference type="EMBL" id="JARKIE010000060">
    <property type="protein sequence ID" value="KAJ7691188.1"/>
    <property type="molecule type" value="Genomic_DNA"/>
</dbReference>
<feature type="region of interest" description="Disordered" evidence="1">
    <location>
        <begin position="375"/>
        <end position="400"/>
    </location>
</feature>
<sequence>MVARSSCLEIPGPHQGSLFSRVDDVLPGREFILCGYCTRYLTWTYDGFGDGPRWLPLARAAVSRQAALDNQNVCWLQKQFTRLVGINPVVVSSGERIQQKVKHGRSNLNDFPASAIHAELHVRRRRGRRRGENATENGGIYTRMKMLCENGLSFITDGKATDKFGMRNSELHSRNVNKGMLKVRARTKECIDIRWGYVERRERRAAVSHRSKDIVARSKFEYPSAEEIIPSNRGKAIEYQMNKTIMGRRESTTRNTRASDAALAAERHEPHILWSNQGVWRSVFHRVCAKSTHHSMYPPPSLHSGGPLSRGISGGTPKIRSRFLLKWASPVRRANGAQSIIRHTYNLGDEVEVGTITVTIRPILKSFFIGPQPTPPISQPPGYQVGDADSVQQGFHVDPR</sequence>
<organism evidence="2 3">
    <name type="scientific">Mycena rosella</name>
    <name type="common">Pink bonnet</name>
    <name type="synonym">Agaricus rosellus</name>
    <dbReference type="NCBI Taxonomy" id="1033263"/>
    <lineage>
        <taxon>Eukaryota</taxon>
        <taxon>Fungi</taxon>
        <taxon>Dikarya</taxon>
        <taxon>Basidiomycota</taxon>
        <taxon>Agaricomycotina</taxon>
        <taxon>Agaricomycetes</taxon>
        <taxon>Agaricomycetidae</taxon>
        <taxon>Agaricales</taxon>
        <taxon>Marasmiineae</taxon>
        <taxon>Mycenaceae</taxon>
        <taxon>Mycena</taxon>
    </lineage>
</organism>
<dbReference type="AlphaFoldDB" id="A0AAD7DH75"/>
<evidence type="ECO:0000313" key="3">
    <source>
        <dbReference type="Proteomes" id="UP001221757"/>
    </source>
</evidence>
<evidence type="ECO:0000256" key="1">
    <source>
        <dbReference type="SAM" id="MobiDB-lite"/>
    </source>
</evidence>
<keyword evidence="3" id="KW-1185">Reference proteome</keyword>
<comment type="caution">
    <text evidence="2">The sequence shown here is derived from an EMBL/GenBank/DDBJ whole genome shotgun (WGS) entry which is preliminary data.</text>
</comment>
<dbReference type="Proteomes" id="UP001221757">
    <property type="component" value="Unassembled WGS sequence"/>
</dbReference>